<dbReference type="InterPro" id="IPR011528">
    <property type="entry name" value="NERD"/>
</dbReference>
<keyword evidence="1" id="KW-0812">Transmembrane</keyword>
<organism evidence="3 4">
    <name type="scientific">Acinetobacter ursingii</name>
    <dbReference type="NCBI Taxonomy" id="108980"/>
    <lineage>
        <taxon>Bacteria</taxon>
        <taxon>Pseudomonadati</taxon>
        <taxon>Pseudomonadota</taxon>
        <taxon>Gammaproteobacteria</taxon>
        <taxon>Moraxellales</taxon>
        <taxon>Moraxellaceae</taxon>
        <taxon>Acinetobacter</taxon>
    </lineage>
</organism>
<gene>
    <name evidence="3" type="ORF">DHW29_11340</name>
</gene>
<feature type="transmembrane region" description="Helical" evidence="1">
    <location>
        <begin position="6"/>
        <end position="23"/>
    </location>
</feature>
<evidence type="ECO:0000259" key="2">
    <source>
        <dbReference type="PROSITE" id="PS50965"/>
    </source>
</evidence>
<feature type="domain" description="NERD" evidence="2">
    <location>
        <begin position="24"/>
        <end position="141"/>
    </location>
</feature>
<dbReference type="PROSITE" id="PS50965">
    <property type="entry name" value="NERD"/>
    <property type="match status" value="1"/>
</dbReference>
<dbReference type="RefSeq" id="WP_049176389.1">
    <property type="nucleotide sequence ID" value="NZ_BKFK01000013.1"/>
</dbReference>
<dbReference type="Pfam" id="PF08378">
    <property type="entry name" value="NERD"/>
    <property type="match status" value="1"/>
</dbReference>
<keyword evidence="1" id="KW-1133">Transmembrane helix</keyword>
<proteinExistence type="predicted"/>
<reference evidence="3 4" key="1">
    <citation type="journal article" date="2018" name="Nat. Biotechnol.">
        <title>A standardized bacterial taxonomy based on genome phylogeny substantially revises the tree of life.</title>
        <authorList>
            <person name="Parks D.H."/>
            <person name="Chuvochina M."/>
            <person name="Waite D.W."/>
            <person name="Rinke C."/>
            <person name="Skarshewski A."/>
            <person name="Chaumeil P.A."/>
            <person name="Hugenholtz P."/>
        </authorList>
    </citation>
    <scope>NUCLEOTIDE SEQUENCE [LARGE SCALE GENOMIC DNA]</scope>
    <source>
        <strain evidence="3">UBA9669</strain>
    </source>
</reference>
<comment type="caution">
    <text evidence="3">The sequence shown here is derived from an EMBL/GenBank/DDBJ whole genome shotgun (WGS) entry which is preliminary data.</text>
</comment>
<name>A0A3D2SRE4_9GAMM</name>
<accession>A0A3D2SRE4</accession>
<evidence type="ECO:0000313" key="3">
    <source>
        <dbReference type="EMBL" id="HCK30710.1"/>
    </source>
</evidence>
<dbReference type="AlphaFoldDB" id="A0A3D2SRE4"/>
<evidence type="ECO:0000256" key="1">
    <source>
        <dbReference type="SAM" id="Phobius"/>
    </source>
</evidence>
<dbReference type="EMBL" id="DPVE01000196">
    <property type="protein sequence ID" value="HCK30710.1"/>
    <property type="molecule type" value="Genomic_DNA"/>
</dbReference>
<dbReference type="Proteomes" id="UP000263596">
    <property type="component" value="Unassembled WGS sequence"/>
</dbReference>
<sequence length="212" mass="24921">MFLYIVFFIVIMGIVAYLSSPAFKGKMGEGMVIDHAKRHLGEEYIMLNNCTIPDEQNGTTQIDHILISPYGVFIIETKNYTGWIFGSINQKQWTQKIYKKSYRFQNPIHQNFKHLKVLEQILEDVVAPEYLHSVIVFTSRSEFKTVMPEHVCRGKDWITHVKKFNQEVIPTMKQKRIKYRIEKEILEPSWKTNRTHIANLQQKNSVTTNISQ</sequence>
<evidence type="ECO:0000313" key="4">
    <source>
        <dbReference type="Proteomes" id="UP000263596"/>
    </source>
</evidence>
<keyword evidence="1" id="KW-0472">Membrane</keyword>
<protein>
    <submittedName>
        <fullName evidence="3">NERD domain-containing protein</fullName>
    </submittedName>
</protein>